<evidence type="ECO:0000313" key="2">
    <source>
        <dbReference type="WBParaSite" id="GPUH_0000143301-mRNA-1"/>
    </source>
</evidence>
<sequence length="192" mass="20180">LPCAKRMHAANAAAWGDGVADSELSDFKNGKAAGDTSAEESGDAAAEKDEENLNEIFDGNIRGPGATNVSKDHVTTTRTVMGRLAGINKDLAVSISGLASNGVNAVTHLKDRLVCIYNEFSLSSIGLLLLSDDTRESDSSGSSSESSYSDSDSEVETDSDSSTEEDESGTCFSTILNDRLNTMAYKQCQGYG</sequence>
<feature type="compositionally biased region" description="Acidic residues" evidence="1">
    <location>
        <begin position="37"/>
        <end position="50"/>
    </location>
</feature>
<dbReference type="WBParaSite" id="GPUH_0000143301-mRNA-1">
    <property type="protein sequence ID" value="GPUH_0000143301-mRNA-1"/>
    <property type="gene ID" value="GPUH_0000143301"/>
</dbReference>
<feature type="region of interest" description="Disordered" evidence="1">
    <location>
        <begin position="133"/>
        <end position="170"/>
    </location>
</feature>
<name>A0A183CY89_9BILA</name>
<feature type="region of interest" description="Disordered" evidence="1">
    <location>
        <begin position="30"/>
        <end position="50"/>
    </location>
</feature>
<evidence type="ECO:0000256" key="1">
    <source>
        <dbReference type="SAM" id="MobiDB-lite"/>
    </source>
</evidence>
<feature type="compositionally biased region" description="Low complexity" evidence="1">
    <location>
        <begin position="139"/>
        <end position="150"/>
    </location>
</feature>
<dbReference type="AlphaFoldDB" id="A0A183CY89"/>
<organism evidence="2">
    <name type="scientific">Gongylonema pulchrum</name>
    <dbReference type="NCBI Taxonomy" id="637853"/>
    <lineage>
        <taxon>Eukaryota</taxon>
        <taxon>Metazoa</taxon>
        <taxon>Ecdysozoa</taxon>
        <taxon>Nematoda</taxon>
        <taxon>Chromadorea</taxon>
        <taxon>Rhabditida</taxon>
        <taxon>Spirurina</taxon>
        <taxon>Spiruromorpha</taxon>
        <taxon>Spiruroidea</taxon>
        <taxon>Gongylonematidae</taxon>
        <taxon>Gongylonema</taxon>
    </lineage>
</organism>
<protein>
    <submittedName>
        <fullName evidence="2">E3 ubiquitin-protein ligase ubr7</fullName>
    </submittedName>
</protein>
<accession>A0A183CY89</accession>
<feature type="compositionally biased region" description="Acidic residues" evidence="1">
    <location>
        <begin position="151"/>
        <end position="168"/>
    </location>
</feature>
<reference evidence="2" key="1">
    <citation type="submission" date="2016-06" db="UniProtKB">
        <authorList>
            <consortium name="WormBaseParasite"/>
        </authorList>
    </citation>
    <scope>IDENTIFICATION</scope>
</reference>
<proteinExistence type="predicted"/>